<dbReference type="InterPro" id="IPR037185">
    <property type="entry name" value="EmrE-like"/>
</dbReference>
<dbReference type="InterPro" id="IPR050638">
    <property type="entry name" value="AA-Vitamin_Transporters"/>
</dbReference>
<evidence type="ECO:0000313" key="7">
    <source>
        <dbReference type="EMBL" id="MBT9813048.1"/>
    </source>
</evidence>
<keyword evidence="5" id="KW-0472">Membrane</keyword>
<dbReference type="PANTHER" id="PTHR32322">
    <property type="entry name" value="INNER MEMBRANE TRANSPORTER"/>
    <property type="match status" value="1"/>
</dbReference>
<name>A0A3E2VDZ5_9FIRM</name>
<evidence type="ECO:0000256" key="5">
    <source>
        <dbReference type="ARBA" id="ARBA00023136"/>
    </source>
</evidence>
<dbReference type="Pfam" id="PF00892">
    <property type="entry name" value="EamA"/>
    <property type="match status" value="2"/>
</dbReference>
<evidence type="ECO:0000256" key="3">
    <source>
        <dbReference type="ARBA" id="ARBA00022692"/>
    </source>
</evidence>
<protein>
    <submittedName>
        <fullName evidence="7">EamA family transporter</fullName>
    </submittedName>
</protein>
<feature type="domain" description="EamA" evidence="6">
    <location>
        <begin position="10"/>
        <end position="141"/>
    </location>
</feature>
<keyword evidence="3" id="KW-0812">Transmembrane</keyword>
<dbReference type="AlphaFoldDB" id="A0A3E2VDZ5"/>
<proteinExistence type="inferred from homology"/>
<evidence type="ECO:0000259" key="6">
    <source>
        <dbReference type="Pfam" id="PF00892"/>
    </source>
</evidence>
<sequence>MLSNKTSAAGHAAALFTVIVWGTTFISTKVLLRAFSPLEILFLRFVLGFVMLCIINPKPFRTKSKKEEAMMALAGLTGICLYYLLENVALTYTQASNISVIVSIAPIFTGILAHFFLDGEKLKGSFIVGFFCAIAGIGLISFGGSGGVAFNPAGDLMAVAAAMIWGVYSILSRKIGSLGYDVIQTTRRTFFYGIVCMIPALFFMDFHPSLGELRSGVNLFNMVYLGLGASAMCFVTWNISVRILGAVKTSIYIYMVPVITIIISIPVLGEVITPWTAAGTFLTLAGLFISEGRLARLWAGRPDPPAGPGRNLNSPEE</sequence>
<keyword evidence="4" id="KW-1133">Transmembrane helix</keyword>
<gene>
    <name evidence="7" type="ORF">GPL26_26080</name>
</gene>
<evidence type="ECO:0000256" key="2">
    <source>
        <dbReference type="ARBA" id="ARBA00007362"/>
    </source>
</evidence>
<evidence type="ECO:0000256" key="1">
    <source>
        <dbReference type="ARBA" id="ARBA00004141"/>
    </source>
</evidence>
<dbReference type="GO" id="GO:0016020">
    <property type="term" value="C:membrane"/>
    <property type="evidence" value="ECO:0007669"/>
    <property type="project" value="UniProtKB-SubCell"/>
</dbReference>
<feature type="domain" description="EamA" evidence="6">
    <location>
        <begin position="154"/>
        <end position="289"/>
    </location>
</feature>
<dbReference type="PANTHER" id="PTHR32322:SF2">
    <property type="entry name" value="EAMA DOMAIN-CONTAINING PROTEIN"/>
    <property type="match status" value="1"/>
</dbReference>
<dbReference type="InterPro" id="IPR000620">
    <property type="entry name" value="EamA_dom"/>
</dbReference>
<dbReference type="RefSeq" id="WP_045093106.1">
    <property type="nucleotide sequence ID" value="NZ_CABJDD010000007.1"/>
</dbReference>
<comment type="similarity">
    <text evidence="2">Belongs to the EamA transporter family.</text>
</comment>
<accession>A0A3E2VDZ5</accession>
<comment type="caution">
    <text evidence="7">The sequence shown here is derived from an EMBL/GenBank/DDBJ whole genome shotgun (WGS) entry which is preliminary data.</text>
</comment>
<dbReference type="Proteomes" id="UP000708338">
    <property type="component" value="Unassembled WGS sequence"/>
</dbReference>
<reference evidence="7" key="1">
    <citation type="journal article" date="2021" name="Gut Microbes">
        <title>A synthetic consortium of 100 gut commensals modulates the composition and function in a colon model of the microbiome of elderly subjects.</title>
        <authorList>
            <person name="Perez M."/>
            <person name="Ntemiri A."/>
            <person name="Tan H."/>
            <person name="Harris H.M.B."/>
            <person name="Roager H.M."/>
            <person name="Ribiere C."/>
            <person name="O'Toole P.W."/>
        </authorList>
    </citation>
    <scope>NUCLEOTIDE SEQUENCE</scope>
    <source>
        <strain evidence="7">MCC335</strain>
    </source>
</reference>
<evidence type="ECO:0000313" key="8">
    <source>
        <dbReference type="Proteomes" id="UP000708338"/>
    </source>
</evidence>
<dbReference type="EMBL" id="WQPS01000117">
    <property type="protein sequence ID" value="MBT9813048.1"/>
    <property type="molecule type" value="Genomic_DNA"/>
</dbReference>
<evidence type="ECO:0000256" key="4">
    <source>
        <dbReference type="ARBA" id="ARBA00022989"/>
    </source>
</evidence>
<dbReference type="SUPFAM" id="SSF103481">
    <property type="entry name" value="Multidrug resistance efflux transporter EmrE"/>
    <property type="match status" value="2"/>
</dbReference>
<comment type="subcellular location">
    <subcellularLocation>
        <location evidence="1">Membrane</location>
        <topology evidence="1">Multi-pass membrane protein</topology>
    </subcellularLocation>
</comment>
<organism evidence="7 8">
    <name type="scientific">Enterocloster citroniae</name>
    <dbReference type="NCBI Taxonomy" id="358743"/>
    <lineage>
        <taxon>Bacteria</taxon>
        <taxon>Bacillati</taxon>
        <taxon>Bacillota</taxon>
        <taxon>Clostridia</taxon>
        <taxon>Lachnospirales</taxon>
        <taxon>Lachnospiraceae</taxon>
        <taxon>Enterocloster</taxon>
    </lineage>
</organism>